<dbReference type="RefSeq" id="WP_270044401.1">
    <property type="nucleotide sequence ID" value="NZ_JAPDOD010000042.1"/>
</dbReference>
<proteinExistence type="predicted"/>
<evidence type="ECO:0000313" key="4">
    <source>
        <dbReference type="EMBL" id="MDA0165144.1"/>
    </source>
</evidence>
<feature type="domain" description="Calcineurin-like phosphoesterase" evidence="2">
    <location>
        <begin position="758"/>
        <end position="902"/>
    </location>
</feature>
<sequence>MQTLPRFIAAAAVAAALVAPSAAAAASDQLNLTDSTERIGPGVTLRHLVTLSDIGWTDAQVMTVDLQAQGVKADLLTAGAVARGSALSEQVRAAGAVAGVNADFFDINNSNAAIGPEVQGGLVRKSGFGSTQVAGVTNGRLGRLAKLTLDATATLPSGPRVVKSLNDPTDAGANAIIAYTPLWGTYSRARGVSGSTDLAEAIVTDGKVSAVNLTGAGAGQLPEGSFALVGREQGATALRALKVGDAVTLSYALKSDIADTLDFAVGGRQILVKDGVPQPESIVGTDGQAPRTSIGFKDGGKTMLLVTADGRQSLVLGPTRAQMGVLMADLGAETALNLDGGGSTTMIARPLGNPLATVRNVPSDGSERSDPNGVGVFIAPGDGAVHGLDVAPADARVFPGLHRTLSAAGLDDRDAPVPTGTVAWSSDKATMSGATLRAPDTAGTVKVRAQAGAADASTSVRVLGAPRVLEPSTARLSFAEPDSAAGTLRISGRDADGFATTIDPSDLQLDYDHAVLEITPSGDGLKIDPAANGATILTVKAAGLTAKVPVTVGAQTVLINGFDTDGVWKFRHDRSPTGKITVVDDGHTGKGMKVDYDFTESTATRSAGAVLNTQITLPGQPLRASVWVKGDGQGQWVTISLRDAANKTIDLRPGYATGTGWTKFSASLPASGVQYPVRVDNVRLIETAAARLYKGSFILDDLEVDVPSEIATPAPDALVPDRLISADGSLGGADWTFAALSDVQFTAAAPELAKVGIAALARIRAQHPDFVVLNGDIVDTGFPADIALAKQTLEAGGCALVGDGAPPAPSGDTVPCLYVPGNHESYGTDNLDAWKAVFGAPYRTFDHKGVRFVLLNSTRGTLRGSDWGQLPMLQDALDAAQQDPSVKQVMVFAHHPTNDPDPGDASQLGDRKEGALIESLLSGFSAKSGKRAAMVGSHAQIVNVDRVEGVPYMVLPSSGKSPYGTPDRGGFTGWVRYGIHGSDEPRADVRAFAQSIALTGPDALAAGSTAVLGGELVQPNGVAAGTRKVPLRYPMSVRWSGDSALAVGGSVDEARRAGKVAVLDPSTRELTAVRAGTVTVAAEADSMREGDDLSPIRAEKTIVVAPFVAPPVPGSVGGTVPATLALTLGAPASFGAFTPGVEKEYTATTTATVISTAADATLSVDGGSLANGAFTLRTPLEGTGVLKTWDAPASNAIVPITFRQKISATEPLRTGSYSRTLTFTLATTAP</sequence>
<organism evidence="4 5">
    <name type="scientific">Solirubrobacter ginsenosidimutans</name>
    <dbReference type="NCBI Taxonomy" id="490573"/>
    <lineage>
        <taxon>Bacteria</taxon>
        <taxon>Bacillati</taxon>
        <taxon>Actinomycetota</taxon>
        <taxon>Thermoleophilia</taxon>
        <taxon>Solirubrobacterales</taxon>
        <taxon>Solirubrobacteraceae</taxon>
        <taxon>Solirubrobacter</taxon>
    </lineage>
</organism>
<dbReference type="PANTHER" id="PTHR40446">
    <property type="entry name" value="N-ACETYLGLUCOSAMINE-1-PHOSPHODIESTER ALPHA-N-ACETYLGLUCOSAMINIDASE"/>
    <property type="match status" value="1"/>
</dbReference>
<feature type="chain" id="PRO_5040831637" evidence="1">
    <location>
        <begin position="26"/>
        <end position="1230"/>
    </location>
</feature>
<feature type="signal peptide" evidence="1">
    <location>
        <begin position="1"/>
        <end position="25"/>
    </location>
</feature>
<dbReference type="InterPro" id="IPR004843">
    <property type="entry name" value="Calcineurin-like_PHP"/>
</dbReference>
<dbReference type="Pfam" id="PF09992">
    <property type="entry name" value="NAGPA"/>
    <property type="match status" value="1"/>
</dbReference>
<evidence type="ECO:0000259" key="3">
    <source>
        <dbReference type="Pfam" id="PF09992"/>
    </source>
</evidence>
<dbReference type="SUPFAM" id="SSF56300">
    <property type="entry name" value="Metallo-dependent phosphatases"/>
    <property type="match status" value="1"/>
</dbReference>
<dbReference type="Gene3D" id="2.60.120.260">
    <property type="entry name" value="Galactose-binding domain-like"/>
    <property type="match status" value="1"/>
</dbReference>
<keyword evidence="1" id="KW-0732">Signal</keyword>
<dbReference type="PANTHER" id="PTHR40446:SF2">
    <property type="entry name" value="N-ACETYLGLUCOSAMINE-1-PHOSPHODIESTER ALPHA-N-ACETYLGLUCOSAMINIDASE"/>
    <property type="match status" value="1"/>
</dbReference>
<evidence type="ECO:0000256" key="1">
    <source>
        <dbReference type="SAM" id="SignalP"/>
    </source>
</evidence>
<dbReference type="EMBL" id="JAPDOD010000042">
    <property type="protein sequence ID" value="MDA0165144.1"/>
    <property type="molecule type" value="Genomic_DNA"/>
</dbReference>
<name>A0A9X3MYG2_9ACTN</name>
<comment type="caution">
    <text evidence="4">The sequence shown here is derived from an EMBL/GenBank/DDBJ whole genome shotgun (WGS) entry which is preliminary data.</text>
</comment>
<keyword evidence="4" id="KW-0326">Glycosidase</keyword>
<gene>
    <name evidence="4" type="ORF">OM076_33050</name>
</gene>
<dbReference type="Proteomes" id="UP001149140">
    <property type="component" value="Unassembled WGS sequence"/>
</dbReference>
<feature type="domain" description="Phosphodiester glycosidase" evidence="3">
    <location>
        <begin position="200"/>
        <end position="377"/>
    </location>
</feature>
<accession>A0A9X3MYG2</accession>
<dbReference type="GO" id="GO:0016798">
    <property type="term" value="F:hydrolase activity, acting on glycosyl bonds"/>
    <property type="evidence" value="ECO:0007669"/>
    <property type="project" value="UniProtKB-KW"/>
</dbReference>
<dbReference type="Pfam" id="PF00149">
    <property type="entry name" value="Metallophos"/>
    <property type="match status" value="1"/>
</dbReference>
<dbReference type="AlphaFoldDB" id="A0A9X3MYG2"/>
<evidence type="ECO:0000313" key="5">
    <source>
        <dbReference type="Proteomes" id="UP001149140"/>
    </source>
</evidence>
<dbReference type="Gene3D" id="3.60.21.10">
    <property type="match status" value="1"/>
</dbReference>
<keyword evidence="5" id="KW-1185">Reference proteome</keyword>
<keyword evidence="4" id="KW-0378">Hydrolase</keyword>
<evidence type="ECO:0000259" key="2">
    <source>
        <dbReference type="Pfam" id="PF00149"/>
    </source>
</evidence>
<protein>
    <submittedName>
        <fullName evidence="4">Phosphodiester glycosidase family protein</fullName>
    </submittedName>
</protein>
<dbReference type="InterPro" id="IPR018711">
    <property type="entry name" value="NAGPA"/>
</dbReference>
<dbReference type="InterPro" id="IPR029052">
    <property type="entry name" value="Metallo-depent_PP-like"/>
</dbReference>
<reference evidence="4" key="1">
    <citation type="submission" date="2022-10" db="EMBL/GenBank/DDBJ databases">
        <title>The WGS of Solirubrobacter ginsenosidimutans DSM 21036.</title>
        <authorList>
            <person name="Jiang Z."/>
        </authorList>
    </citation>
    <scope>NUCLEOTIDE SEQUENCE</scope>
    <source>
        <strain evidence="4">DSM 21036</strain>
    </source>
</reference>